<feature type="transmembrane region" description="Helical" evidence="9">
    <location>
        <begin position="12"/>
        <end position="30"/>
    </location>
</feature>
<dbReference type="InterPro" id="IPR018011">
    <property type="entry name" value="Carb_sulfotrans_8-10"/>
</dbReference>
<dbReference type="GO" id="GO:0016051">
    <property type="term" value="P:carbohydrate biosynthetic process"/>
    <property type="evidence" value="ECO:0007669"/>
    <property type="project" value="InterPro"/>
</dbReference>
<dbReference type="Pfam" id="PF03567">
    <property type="entry name" value="Sulfotransfer_2"/>
    <property type="match status" value="1"/>
</dbReference>
<dbReference type="PANTHER" id="PTHR12137">
    <property type="entry name" value="CARBOHYDRATE SULFOTRANSFERASE"/>
    <property type="match status" value="1"/>
</dbReference>
<evidence type="ECO:0000256" key="7">
    <source>
        <dbReference type="ARBA" id="ARBA00023136"/>
    </source>
</evidence>
<organism evidence="11 12">
    <name type="scientific">Littorina saxatilis</name>
    <dbReference type="NCBI Taxonomy" id="31220"/>
    <lineage>
        <taxon>Eukaryota</taxon>
        <taxon>Metazoa</taxon>
        <taxon>Spiralia</taxon>
        <taxon>Lophotrochozoa</taxon>
        <taxon>Mollusca</taxon>
        <taxon>Gastropoda</taxon>
        <taxon>Caenogastropoda</taxon>
        <taxon>Littorinimorpha</taxon>
        <taxon>Littorinoidea</taxon>
        <taxon>Littorinidae</taxon>
        <taxon>Littorina</taxon>
    </lineage>
</organism>
<comment type="subcellular location">
    <subcellularLocation>
        <location evidence="1 9">Golgi apparatus membrane</location>
        <topology evidence="1 9">Single-pass type II membrane protein</topology>
    </subcellularLocation>
</comment>
<evidence type="ECO:0000256" key="3">
    <source>
        <dbReference type="ARBA" id="ARBA00022679"/>
    </source>
</evidence>
<comment type="caution">
    <text evidence="11">The sequence shown here is derived from an EMBL/GenBank/DDBJ whole genome shotgun (WGS) entry which is preliminary data.</text>
</comment>
<keyword evidence="6 9" id="KW-0333">Golgi apparatus</keyword>
<accession>A0AAN9AJM3</accession>
<keyword evidence="4 9" id="KW-0812">Transmembrane</keyword>
<dbReference type="AlphaFoldDB" id="A0AAN9AJM3"/>
<dbReference type="GO" id="GO:0008146">
    <property type="term" value="F:sulfotransferase activity"/>
    <property type="evidence" value="ECO:0007669"/>
    <property type="project" value="InterPro"/>
</dbReference>
<proteinExistence type="inferred from homology"/>
<keyword evidence="9" id="KW-0735">Signal-anchor</keyword>
<protein>
    <recommendedName>
        <fullName evidence="9">Carbohydrate sulfotransferase</fullName>
        <ecNumber evidence="9">2.8.2.-</ecNumber>
    </recommendedName>
</protein>
<sequence length="346" mass="39704">MILPTLARYQPRRLMIVVVLSVMAIVLLIAKQHLKTYVADIGIVRGAPKSSHISNSEWKTSTLRRQQEDAVLLKKQTTNTPRGSRKHAPRPEKQTTKSTKRRQFKAGQTTISRTEMVTEGDAEWQTTKSLKVIGKQTPTIKLQKQMAEEHSEDVASIFEQRRAVYESVCRQWKEKEGREVEGGVRPPYVYLPGNISFCRVPKVGVTFWKRVFFYLFKTGVNKKTSNKTVTSPMDIDRLYVHQHSPGKDNTANIDTAEGSSLLFKTKRIMFARNPWSRLWSAYVDKFVLPDSWLDIGQTVVAMREKLNAERAARLKVQSEFEKQALGDVGRYRVNKTKVKYGERILC</sequence>
<reference evidence="11 12" key="1">
    <citation type="submission" date="2024-02" db="EMBL/GenBank/DDBJ databases">
        <title>Chromosome-scale genome assembly of the rough periwinkle Littorina saxatilis.</title>
        <authorList>
            <person name="De Jode A."/>
            <person name="Faria R."/>
            <person name="Formenti G."/>
            <person name="Sims Y."/>
            <person name="Smith T.P."/>
            <person name="Tracey A."/>
            <person name="Wood J.M.D."/>
            <person name="Zagrodzka Z.B."/>
            <person name="Johannesson K."/>
            <person name="Butlin R.K."/>
            <person name="Leder E.H."/>
        </authorList>
    </citation>
    <scope>NUCLEOTIDE SEQUENCE [LARGE SCALE GENOMIC DNA]</scope>
    <source>
        <strain evidence="11">Snail1</strain>
        <tissue evidence="11">Muscle</tissue>
    </source>
</reference>
<dbReference type="EC" id="2.8.2.-" evidence="9"/>
<keyword evidence="9" id="KW-0119">Carbohydrate metabolism</keyword>
<name>A0AAN9AJM3_9CAEN</name>
<keyword evidence="8 9" id="KW-0325">Glycoprotein</keyword>
<dbReference type="EMBL" id="JBAMIC010004070">
    <property type="protein sequence ID" value="KAK7087999.1"/>
    <property type="molecule type" value="Genomic_DNA"/>
</dbReference>
<evidence type="ECO:0000313" key="12">
    <source>
        <dbReference type="Proteomes" id="UP001374579"/>
    </source>
</evidence>
<keyword evidence="7 9" id="KW-0472">Membrane</keyword>
<dbReference type="InterPro" id="IPR005331">
    <property type="entry name" value="Sulfotransferase"/>
</dbReference>
<evidence type="ECO:0000256" key="4">
    <source>
        <dbReference type="ARBA" id="ARBA00022692"/>
    </source>
</evidence>
<feature type="region of interest" description="Disordered" evidence="10">
    <location>
        <begin position="74"/>
        <end position="108"/>
    </location>
</feature>
<evidence type="ECO:0000256" key="8">
    <source>
        <dbReference type="ARBA" id="ARBA00023180"/>
    </source>
</evidence>
<comment type="similarity">
    <text evidence="2 9">Belongs to the sulfotransferase 2 family.</text>
</comment>
<keyword evidence="3 9" id="KW-0808">Transferase</keyword>
<evidence type="ECO:0000256" key="2">
    <source>
        <dbReference type="ARBA" id="ARBA00006339"/>
    </source>
</evidence>
<keyword evidence="12" id="KW-1185">Reference proteome</keyword>
<evidence type="ECO:0000256" key="5">
    <source>
        <dbReference type="ARBA" id="ARBA00022989"/>
    </source>
</evidence>
<evidence type="ECO:0000256" key="1">
    <source>
        <dbReference type="ARBA" id="ARBA00004323"/>
    </source>
</evidence>
<evidence type="ECO:0000313" key="11">
    <source>
        <dbReference type="EMBL" id="KAK7087999.1"/>
    </source>
</evidence>
<evidence type="ECO:0000256" key="9">
    <source>
        <dbReference type="RuleBase" id="RU364020"/>
    </source>
</evidence>
<evidence type="ECO:0000256" key="10">
    <source>
        <dbReference type="SAM" id="MobiDB-lite"/>
    </source>
</evidence>
<keyword evidence="5 9" id="KW-1133">Transmembrane helix</keyword>
<dbReference type="GO" id="GO:0000139">
    <property type="term" value="C:Golgi membrane"/>
    <property type="evidence" value="ECO:0007669"/>
    <property type="project" value="UniProtKB-SubCell"/>
</dbReference>
<evidence type="ECO:0000256" key="6">
    <source>
        <dbReference type="ARBA" id="ARBA00023034"/>
    </source>
</evidence>
<dbReference type="Proteomes" id="UP001374579">
    <property type="component" value="Unassembled WGS sequence"/>
</dbReference>
<dbReference type="PANTHER" id="PTHR12137:SF54">
    <property type="entry name" value="CARBOHYDRATE SULFOTRANSFERASE"/>
    <property type="match status" value="1"/>
</dbReference>
<gene>
    <name evidence="11" type="ORF">V1264_021980</name>
</gene>